<keyword evidence="2" id="KW-0597">Phosphoprotein</keyword>
<evidence type="ECO:0000259" key="3">
    <source>
        <dbReference type="PROSITE" id="PS50043"/>
    </source>
</evidence>
<gene>
    <name evidence="5" type="ORF">V757_00095</name>
</gene>
<organism evidence="5 6">
    <name type="scientific">Pelistega indica</name>
    <dbReference type="NCBI Taxonomy" id="1414851"/>
    <lineage>
        <taxon>Bacteria</taxon>
        <taxon>Pseudomonadati</taxon>
        <taxon>Pseudomonadota</taxon>
        <taxon>Betaproteobacteria</taxon>
        <taxon>Burkholderiales</taxon>
        <taxon>Alcaligenaceae</taxon>
        <taxon>Pelistega</taxon>
    </lineage>
</organism>
<name>V8G9A4_9BURK</name>
<dbReference type="GO" id="GO:0003677">
    <property type="term" value="F:DNA binding"/>
    <property type="evidence" value="ECO:0007669"/>
    <property type="project" value="UniProtKB-KW"/>
</dbReference>
<dbReference type="GO" id="GO:0006355">
    <property type="term" value="P:regulation of DNA-templated transcription"/>
    <property type="evidence" value="ECO:0007669"/>
    <property type="project" value="InterPro"/>
</dbReference>
<dbReference type="InterPro" id="IPR036388">
    <property type="entry name" value="WH-like_DNA-bd_sf"/>
</dbReference>
<dbReference type="Pfam" id="PF00196">
    <property type="entry name" value="GerE"/>
    <property type="match status" value="1"/>
</dbReference>
<dbReference type="Pfam" id="PF00072">
    <property type="entry name" value="Response_reg"/>
    <property type="match status" value="1"/>
</dbReference>
<dbReference type="PRINTS" id="PR00038">
    <property type="entry name" value="HTHLUXR"/>
</dbReference>
<dbReference type="InterPro" id="IPR001789">
    <property type="entry name" value="Sig_transdc_resp-reg_receiver"/>
</dbReference>
<keyword evidence="6" id="KW-1185">Reference proteome</keyword>
<proteinExistence type="predicted"/>
<dbReference type="PANTHER" id="PTHR43214">
    <property type="entry name" value="TWO-COMPONENT RESPONSE REGULATOR"/>
    <property type="match status" value="1"/>
</dbReference>
<dbReference type="PROSITE" id="PS50110">
    <property type="entry name" value="RESPONSE_REGULATORY"/>
    <property type="match status" value="1"/>
</dbReference>
<accession>V8G9A4</accession>
<evidence type="ECO:0000256" key="1">
    <source>
        <dbReference type="ARBA" id="ARBA00023125"/>
    </source>
</evidence>
<dbReference type="PATRIC" id="fig|1414851.3.peg.20"/>
<evidence type="ECO:0000259" key="4">
    <source>
        <dbReference type="PROSITE" id="PS50110"/>
    </source>
</evidence>
<dbReference type="EMBL" id="AYSV01000001">
    <property type="protein sequence ID" value="ETD73109.1"/>
    <property type="molecule type" value="Genomic_DNA"/>
</dbReference>
<evidence type="ECO:0000313" key="6">
    <source>
        <dbReference type="Proteomes" id="UP000018766"/>
    </source>
</evidence>
<dbReference type="InterPro" id="IPR000792">
    <property type="entry name" value="Tscrpt_reg_LuxR_C"/>
</dbReference>
<dbReference type="SMART" id="SM00421">
    <property type="entry name" value="HTH_LUXR"/>
    <property type="match status" value="1"/>
</dbReference>
<evidence type="ECO:0000313" key="5">
    <source>
        <dbReference type="EMBL" id="ETD73109.1"/>
    </source>
</evidence>
<dbReference type="Gene3D" id="1.10.10.10">
    <property type="entry name" value="Winged helix-like DNA-binding domain superfamily/Winged helix DNA-binding domain"/>
    <property type="match status" value="1"/>
</dbReference>
<dbReference type="PANTHER" id="PTHR43214:SF44">
    <property type="entry name" value="TWO-COMPONENT RESPONSE REGULATOR"/>
    <property type="match status" value="1"/>
</dbReference>
<dbReference type="RefSeq" id="WP_023948690.1">
    <property type="nucleotide sequence ID" value="NZ_AYSV01000001.1"/>
</dbReference>
<dbReference type="Gene3D" id="3.40.50.2300">
    <property type="match status" value="1"/>
</dbReference>
<feature type="domain" description="HTH luxR-type" evidence="3">
    <location>
        <begin position="145"/>
        <end position="210"/>
    </location>
</feature>
<dbReference type="OrthoDB" id="9802186at2"/>
<sequence>MENVAYKPHLSDEKKLNYPIHIIDDEASVRNACAFFVESLGYSYQLWSDARNFLAHVDLKSPGVALIDLRMPYISGEELCHQLNAKNSVIAQIIITGHGDIDTAVHLLKNGVIDFLQKPISADKLLLAIEVAIHFTCLKYRQQELMRIYEQLSPKKQQLFHLMAEGVTNKEIADELCISTRTVEVHRSEIMSKFSCTHITQFMSVYHEIKDITENRE</sequence>
<dbReference type="PROSITE" id="PS50043">
    <property type="entry name" value="HTH_LUXR_2"/>
    <property type="match status" value="1"/>
</dbReference>
<dbReference type="InterPro" id="IPR039420">
    <property type="entry name" value="WalR-like"/>
</dbReference>
<dbReference type="AlphaFoldDB" id="V8G9A4"/>
<keyword evidence="1" id="KW-0238">DNA-binding</keyword>
<dbReference type="CDD" id="cd06170">
    <property type="entry name" value="LuxR_C_like"/>
    <property type="match status" value="1"/>
</dbReference>
<feature type="modified residue" description="4-aspartylphosphate" evidence="2">
    <location>
        <position position="68"/>
    </location>
</feature>
<reference evidence="5 6" key="1">
    <citation type="submission" date="2013-11" db="EMBL/GenBank/DDBJ databases">
        <title>Genomic analysis of Pelistega sp. HM-7.</title>
        <authorList>
            <person name="Kumbhare S.V."/>
            <person name="Shetty S.A."/>
            <person name="Sharma O."/>
            <person name="Dhotre D.P."/>
        </authorList>
    </citation>
    <scope>NUCLEOTIDE SEQUENCE [LARGE SCALE GENOMIC DNA]</scope>
    <source>
        <strain evidence="5 6">HM-7</strain>
    </source>
</reference>
<protein>
    <submittedName>
        <fullName evidence="5">Tetrathionate response regulatory protein TtrR</fullName>
    </submittedName>
</protein>
<evidence type="ECO:0000256" key="2">
    <source>
        <dbReference type="PROSITE-ProRule" id="PRU00169"/>
    </source>
</evidence>
<dbReference type="SMART" id="SM00448">
    <property type="entry name" value="REC"/>
    <property type="match status" value="1"/>
</dbReference>
<dbReference type="Proteomes" id="UP000018766">
    <property type="component" value="Unassembled WGS sequence"/>
</dbReference>
<dbReference type="SUPFAM" id="SSF52172">
    <property type="entry name" value="CheY-like"/>
    <property type="match status" value="1"/>
</dbReference>
<comment type="caution">
    <text evidence="5">The sequence shown here is derived from an EMBL/GenBank/DDBJ whole genome shotgun (WGS) entry which is preliminary data.</text>
</comment>
<dbReference type="InterPro" id="IPR011006">
    <property type="entry name" value="CheY-like_superfamily"/>
</dbReference>
<feature type="domain" description="Response regulatory" evidence="4">
    <location>
        <begin position="19"/>
        <end position="133"/>
    </location>
</feature>
<dbReference type="GO" id="GO:0000160">
    <property type="term" value="P:phosphorelay signal transduction system"/>
    <property type="evidence" value="ECO:0007669"/>
    <property type="project" value="InterPro"/>
</dbReference>